<dbReference type="InterPro" id="IPR027417">
    <property type="entry name" value="P-loop_NTPase"/>
</dbReference>
<name>A0A9X4MYZ8_9FLAO</name>
<comment type="caution">
    <text evidence="6">The sequence shown here is derived from an EMBL/GenBank/DDBJ whole genome shotgun (WGS) entry which is preliminary data.</text>
</comment>
<comment type="similarity">
    <text evidence="1 4">Belongs to the polyphosphate kinase 2 (PPK2) family. Class I subfamily.</text>
</comment>
<evidence type="ECO:0000256" key="2">
    <source>
        <dbReference type="ARBA" id="ARBA00022679"/>
    </source>
</evidence>
<dbReference type="RefSeq" id="WP_304421087.1">
    <property type="nucleotide sequence ID" value="NZ_JANCMU010000006.1"/>
</dbReference>
<evidence type="ECO:0000313" key="6">
    <source>
        <dbReference type="EMBL" id="MDG4946758.1"/>
    </source>
</evidence>
<dbReference type="GO" id="GO:0006793">
    <property type="term" value="P:phosphorus metabolic process"/>
    <property type="evidence" value="ECO:0007669"/>
    <property type="project" value="InterPro"/>
</dbReference>
<keyword evidence="2 4" id="KW-0808">Transferase</keyword>
<dbReference type="PANTHER" id="PTHR34383:SF1">
    <property type="entry name" value="ADP-POLYPHOSPHATE PHOSPHOTRANSFERASE"/>
    <property type="match status" value="1"/>
</dbReference>
<evidence type="ECO:0000256" key="4">
    <source>
        <dbReference type="RuleBase" id="RU369062"/>
    </source>
</evidence>
<dbReference type="Proteomes" id="UP001152599">
    <property type="component" value="Unassembled WGS sequence"/>
</dbReference>
<gene>
    <name evidence="6" type="primary">ppk2</name>
    <name evidence="6" type="ORF">NMK71_10040</name>
</gene>
<comment type="function">
    <text evidence="4">Uses inorganic polyphosphate (polyP) as a donor to convert GDP to GTP or ADP to ATP.</text>
</comment>
<dbReference type="Gene3D" id="3.40.50.300">
    <property type="entry name" value="P-loop containing nucleotide triphosphate hydrolases"/>
    <property type="match status" value="1"/>
</dbReference>
<keyword evidence="3 4" id="KW-0418">Kinase</keyword>
<keyword evidence="7" id="KW-1185">Reference proteome</keyword>
<dbReference type="InterPro" id="IPR022488">
    <property type="entry name" value="PPK2-related"/>
</dbReference>
<dbReference type="InterPro" id="IPR016898">
    <property type="entry name" value="Polyphosphate_phosphotransfera"/>
</dbReference>
<dbReference type="PIRSF" id="PIRSF028756">
    <property type="entry name" value="PPK2_prd"/>
    <property type="match status" value="1"/>
</dbReference>
<comment type="subunit">
    <text evidence="4">Homotetramer.</text>
</comment>
<dbReference type="InterPro" id="IPR022486">
    <property type="entry name" value="PPK2_PA0141"/>
</dbReference>
<dbReference type="NCBIfam" id="TIGR03707">
    <property type="entry name" value="PPK2_P_aer"/>
    <property type="match status" value="1"/>
</dbReference>
<evidence type="ECO:0000256" key="3">
    <source>
        <dbReference type="ARBA" id="ARBA00022777"/>
    </source>
</evidence>
<feature type="domain" description="Polyphosphate kinase-2-related" evidence="5">
    <location>
        <begin position="17"/>
        <end position="239"/>
    </location>
</feature>
<protein>
    <recommendedName>
        <fullName evidence="4">ADP/GDP-polyphosphate phosphotransferase</fullName>
        <ecNumber evidence="4">2.7.4.-</ecNumber>
    </recommendedName>
    <alternativeName>
        <fullName evidence="4">Polyphosphate kinase PPK2</fullName>
    </alternativeName>
</protein>
<dbReference type="PANTHER" id="PTHR34383">
    <property type="entry name" value="POLYPHOSPHATE:AMP PHOSPHOTRANSFERASE-RELATED"/>
    <property type="match status" value="1"/>
</dbReference>
<evidence type="ECO:0000313" key="7">
    <source>
        <dbReference type="Proteomes" id="UP001152599"/>
    </source>
</evidence>
<dbReference type="EMBL" id="JANCMU010000006">
    <property type="protein sequence ID" value="MDG4946758.1"/>
    <property type="molecule type" value="Genomic_DNA"/>
</dbReference>
<dbReference type="SUPFAM" id="SSF52540">
    <property type="entry name" value="P-loop containing nucleoside triphosphate hydrolases"/>
    <property type="match status" value="1"/>
</dbReference>
<accession>A0A9X4MYZ8</accession>
<proteinExistence type="inferred from homology"/>
<evidence type="ECO:0000256" key="1">
    <source>
        <dbReference type="ARBA" id="ARBA00009924"/>
    </source>
</evidence>
<sequence length="255" mass="30346">MEFLIDNKVIKEKKFLKQLAYEKELAELQVELVRLQSHIIESGKRLLIIFEGRDAAGKGGTIKRFLMNINPKKAKIVALPKPTEQEQKEWYFQRYIKHLPREGEIAFFDRSWYNRAVVEPVFGFCTDEQYELFMKEVNPLEQRLVNDGIILFKFFLDISKDEQKERLDKRRESPLKRWKIGGLDEQAQDKWDDYSKYIEKMIKETSTEELPWIEIKTDSKKKARLEAIKYVLDNIPGYDPEVKIKTKKKIVTKHS</sequence>
<dbReference type="AlphaFoldDB" id="A0A9X4MYZ8"/>
<reference evidence="6" key="1">
    <citation type="submission" date="2022-07" db="EMBL/GenBank/DDBJ databases">
        <title>Description and genome-wide analysis of Profundicola chukchiensis gen. nov., sp. nov., marine bacteria isolated from bottom sediments of the Chukchi Sea.</title>
        <authorList>
            <person name="Romanenko L."/>
            <person name="Otstavnykh N."/>
            <person name="Kurilenko V."/>
            <person name="Eremeev V."/>
            <person name="Velansky P."/>
            <person name="Mikhailov V."/>
            <person name="Isaeva M."/>
        </authorList>
    </citation>
    <scope>NUCLEOTIDE SEQUENCE</scope>
    <source>
        <strain evidence="6">KMM 9713</strain>
    </source>
</reference>
<dbReference type="Pfam" id="PF03976">
    <property type="entry name" value="PPK2"/>
    <property type="match status" value="1"/>
</dbReference>
<dbReference type="EC" id="2.7.4.-" evidence="4"/>
<dbReference type="GO" id="GO:0008976">
    <property type="term" value="F:polyphosphate kinase activity"/>
    <property type="evidence" value="ECO:0007669"/>
    <property type="project" value="UniProtKB-UniRule"/>
</dbReference>
<evidence type="ECO:0000259" key="5">
    <source>
        <dbReference type="Pfam" id="PF03976"/>
    </source>
</evidence>
<organism evidence="6 7">
    <name type="scientific">Profundicola chukchiensis</name>
    <dbReference type="NCBI Taxonomy" id="2961959"/>
    <lineage>
        <taxon>Bacteria</taxon>
        <taxon>Pseudomonadati</taxon>
        <taxon>Bacteroidota</taxon>
        <taxon>Flavobacteriia</taxon>
        <taxon>Flavobacteriales</taxon>
        <taxon>Weeksellaceae</taxon>
        <taxon>Profundicola</taxon>
    </lineage>
</organism>